<keyword evidence="4" id="KW-0285">Flavoprotein</keyword>
<evidence type="ECO:0000259" key="8">
    <source>
        <dbReference type="Pfam" id="PF01494"/>
    </source>
</evidence>
<dbReference type="NCBIfam" id="TIGR01988">
    <property type="entry name" value="Ubi-OHases"/>
    <property type="match status" value="1"/>
</dbReference>
<dbReference type="PANTHER" id="PTHR43876:SF7">
    <property type="entry name" value="UBIQUINONE BIOSYNTHESIS MONOOXYGENASE COQ6, MITOCHONDRIAL"/>
    <property type="match status" value="1"/>
</dbReference>
<sequence>MDHDILISGGGIAGLTAAAAFGAAGFSALCVDPAPPVTERDAAGADLRTTAFLQPAQTFLEEAGLWERLASHAMPLQVMRIVDAGGEVPEPRVQRDFDAADISERPFGWNLPNWLLRREITAHLEGLHNVDFRPGTATTSLFTREAYARVGLSDGGRAQVRMVVAADGRNSPMREAAGIGVSTRRFGQKALAFAVTHPIPHDNVSTEIHRTGGPFTLVPLPDHEGRPSSAVVWMEEGPKAEALMALDTPAFEAEMSERSCHLFGPLTLASRRTIWPIIAQNAERLSGERLALVAEAAHVVPPIGAQGLNMSLADIRVLRDLAVAHPDRLGARDMLDAYHQKRFPDIRARVAGIAALDRISMLSAPMLRDARAAGLSALYGLAPVRRTLMQLGLGTRG</sequence>
<dbReference type="Gene3D" id="3.50.50.60">
    <property type="entry name" value="FAD/NAD(P)-binding domain"/>
    <property type="match status" value="2"/>
</dbReference>
<organism evidence="9 10">
    <name type="scientific">Salipiger mucosus DSM 16094</name>
    <dbReference type="NCBI Taxonomy" id="1123237"/>
    <lineage>
        <taxon>Bacteria</taxon>
        <taxon>Pseudomonadati</taxon>
        <taxon>Pseudomonadota</taxon>
        <taxon>Alphaproteobacteria</taxon>
        <taxon>Rhodobacterales</taxon>
        <taxon>Roseobacteraceae</taxon>
        <taxon>Salipiger</taxon>
    </lineage>
</organism>
<evidence type="ECO:0000256" key="5">
    <source>
        <dbReference type="ARBA" id="ARBA00022827"/>
    </source>
</evidence>
<dbReference type="RefSeq" id="WP_020040890.1">
    <property type="nucleotide sequence ID" value="NZ_KE557273.1"/>
</dbReference>
<dbReference type="OrthoDB" id="9796623at2"/>
<dbReference type="Proteomes" id="UP000015347">
    <property type="component" value="Unassembled WGS sequence"/>
</dbReference>
<dbReference type="HOGENOM" id="CLU_009665_8_1_5"/>
<dbReference type="EC" id="1.14.13.-" evidence="9"/>
<comment type="caution">
    <text evidence="9">The sequence shown here is derived from an EMBL/GenBank/DDBJ whole genome shotgun (WGS) entry which is preliminary data.</text>
</comment>
<dbReference type="NCBIfam" id="NF005691">
    <property type="entry name" value="PRK07494.1"/>
    <property type="match status" value="1"/>
</dbReference>
<feature type="domain" description="FAD-binding" evidence="8">
    <location>
        <begin position="3"/>
        <end position="347"/>
    </location>
</feature>
<protein>
    <submittedName>
        <fullName evidence="9">2-octaprenyl-6-methoxyphenol hydroxylase</fullName>
        <ecNumber evidence="9">1.14.13.-</ecNumber>
    </submittedName>
</protein>
<dbReference type="UniPathway" id="UPA00232"/>
<evidence type="ECO:0000256" key="6">
    <source>
        <dbReference type="ARBA" id="ARBA00023002"/>
    </source>
</evidence>
<dbReference type="InterPro" id="IPR002938">
    <property type="entry name" value="FAD-bd"/>
</dbReference>
<dbReference type="AlphaFoldDB" id="S9S4P1"/>
<comment type="pathway">
    <text evidence="2">Cofactor biosynthesis; ubiquinone biosynthesis.</text>
</comment>
<dbReference type="GO" id="GO:0004497">
    <property type="term" value="F:monooxygenase activity"/>
    <property type="evidence" value="ECO:0007669"/>
    <property type="project" value="UniProtKB-KW"/>
</dbReference>
<dbReference type="InterPro" id="IPR051205">
    <property type="entry name" value="UbiH/COQ6_monooxygenase"/>
</dbReference>
<dbReference type="SUPFAM" id="SSF51905">
    <property type="entry name" value="FAD/NAD(P)-binding domain"/>
    <property type="match status" value="1"/>
</dbReference>
<proteinExistence type="inferred from homology"/>
<evidence type="ECO:0000313" key="9">
    <source>
        <dbReference type="EMBL" id="EPX85145.1"/>
    </source>
</evidence>
<dbReference type="GO" id="GO:0016705">
    <property type="term" value="F:oxidoreductase activity, acting on paired donors, with incorporation or reduction of molecular oxygen"/>
    <property type="evidence" value="ECO:0007669"/>
    <property type="project" value="InterPro"/>
</dbReference>
<name>S9S4P1_9RHOB</name>
<keyword evidence="7" id="KW-0503">Monooxygenase</keyword>
<keyword evidence="6 9" id="KW-0560">Oxidoreductase</keyword>
<dbReference type="InterPro" id="IPR036188">
    <property type="entry name" value="FAD/NAD-bd_sf"/>
</dbReference>
<dbReference type="InterPro" id="IPR010971">
    <property type="entry name" value="UbiH/COQ6"/>
</dbReference>
<evidence type="ECO:0000256" key="2">
    <source>
        <dbReference type="ARBA" id="ARBA00004749"/>
    </source>
</evidence>
<keyword evidence="5" id="KW-0274">FAD</keyword>
<dbReference type="GO" id="GO:0071949">
    <property type="term" value="F:FAD binding"/>
    <property type="evidence" value="ECO:0007669"/>
    <property type="project" value="InterPro"/>
</dbReference>
<dbReference type="STRING" id="1123237.Salmuc_01101"/>
<dbReference type="eggNOG" id="COG0654">
    <property type="taxonomic scope" value="Bacteria"/>
</dbReference>
<comment type="cofactor">
    <cofactor evidence="1">
        <name>FAD</name>
        <dbReference type="ChEBI" id="CHEBI:57692"/>
    </cofactor>
</comment>
<evidence type="ECO:0000256" key="7">
    <source>
        <dbReference type="ARBA" id="ARBA00023033"/>
    </source>
</evidence>
<dbReference type="EMBL" id="APVH01000010">
    <property type="protein sequence ID" value="EPX85145.1"/>
    <property type="molecule type" value="Genomic_DNA"/>
</dbReference>
<evidence type="ECO:0000256" key="1">
    <source>
        <dbReference type="ARBA" id="ARBA00001974"/>
    </source>
</evidence>
<keyword evidence="10" id="KW-1185">Reference proteome</keyword>
<dbReference type="Pfam" id="PF01494">
    <property type="entry name" value="FAD_binding_3"/>
    <property type="match status" value="1"/>
</dbReference>
<dbReference type="PANTHER" id="PTHR43876">
    <property type="entry name" value="UBIQUINONE BIOSYNTHESIS MONOOXYGENASE COQ6, MITOCHONDRIAL"/>
    <property type="match status" value="1"/>
</dbReference>
<dbReference type="PRINTS" id="PR00420">
    <property type="entry name" value="RNGMNOXGNASE"/>
</dbReference>
<evidence type="ECO:0000313" key="10">
    <source>
        <dbReference type="Proteomes" id="UP000015347"/>
    </source>
</evidence>
<accession>S9S4P1</accession>
<gene>
    <name evidence="9" type="ORF">Salmuc_01101</name>
</gene>
<evidence type="ECO:0000256" key="4">
    <source>
        <dbReference type="ARBA" id="ARBA00022630"/>
    </source>
</evidence>
<reference evidence="10" key="1">
    <citation type="journal article" date="2014" name="Stand. Genomic Sci.">
        <title>Genome sequence of the exopolysaccharide-producing Salipiger mucosus type strain (DSM 16094(T)), a moderately halophilic member of the Roseobacter clade.</title>
        <authorList>
            <person name="Riedel T."/>
            <person name="Spring S."/>
            <person name="Fiebig A."/>
            <person name="Petersen J."/>
            <person name="Kyrpides N.C."/>
            <person name="Goker M."/>
            <person name="Klenk H.P."/>
        </authorList>
    </citation>
    <scope>NUCLEOTIDE SEQUENCE [LARGE SCALE GENOMIC DNA]</scope>
    <source>
        <strain evidence="10">DSM 16094</strain>
    </source>
</reference>
<comment type="similarity">
    <text evidence="3">Belongs to the UbiH/COQ6 family.</text>
</comment>
<dbReference type="GO" id="GO:0006744">
    <property type="term" value="P:ubiquinone biosynthetic process"/>
    <property type="evidence" value="ECO:0007669"/>
    <property type="project" value="UniProtKB-UniPathway"/>
</dbReference>
<evidence type="ECO:0000256" key="3">
    <source>
        <dbReference type="ARBA" id="ARBA00005349"/>
    </source>
</evidence>